<evidence type="ECO:0000256" key="1">
    <source>
        <dbReference type="ARBA" id="ARBA00004651"/>
    </source>
</evidence>
<organism evidence="7 8">
    <name type="scientific">Gordonia insulae</name>
    <dbReference type="NCBI Taxonomy" id="2420509"/>
    <lineage>
        <taxon>Bacteria</taxon>
        <taxon>Bacillati</taxon>
        <taxon>Actinomycetota</taxon>
        <taxon>Actinomycetes</taxon>
        <taxon>Mycobacteriales</taxon>
        <taxon>Gordoniaceae</taxon>
        <taxon>Gordonia</taxon>
    </lineage>
</organism>
<dbReference type="GO" id="GO:0005886">
    <property type="term" value="C:plasma membrane"/>
    <property type="evidence" value="ECO:0007669"/>
    <property type="project" value="UniProtKB-SubCell"/>
</dbReference>
<evidence type="ECO:0000313" key="7">
    <source>
        <dbReference type="EMBL" id="AZG46348.1"/>
    </source>
</evidence>
<gene>
    <name evidence="7" type="ORF">D7316_02949</name>
</gene>
<protein>
    <recommendedName>
        <fullName evidence="9">Polysaccharide biosynthesis protein C-terminal domain-containing protein</fullName>
    </recommendedName>
</protein>
<keyword evidence="3 6" id="KW-0812">Transmembrane</keyword>
<dbReference type="InterPro" id="IPR050833">
    <property type="entry name" value="Poly_Biosynth_Transport"/>
</dbReference>
<feature type="transmembrane region" description="Helical" evidence="6">
    <location>
        <begin position="185"/>
        <end position="205"/>
    </location>
</feature>
<evidence type="ECO:0000256" key="3">
    <source>
        <dbReference type="ARBA" id="ARBA00022692"/>
    </source>
</evidence>
<feature type="transmembrane region" description="Helical" evidence="6">
    <location>
        <begin position="386"/>
        <end position="409"/>
    </location>
</feature>
<keyword evidence="8" id="KW-1185">Reference proteome</keyword>
<feature type="transmembrane region" description="Helical" evidence="6">
    <location>
        <begin position="225"/>
        <end position="248"/>
    </location>
</feature>
<name>A0A3G8JN43_9ACTN</name>
<feature type="transmembrane region" description="Helical" evidence="6">
    <location>
        <begin position="24"/>
        <end position="45"/>
    </location>
</feature>
<keyword evidence="4 6" id="KW-1133">Transmembrane helix</keyword>
<evidence type="ECO:0000256" key="4">
    <source>
        <dbReference type="ARBA" id="ARBA00022989"/>
    </source>
</evidence>
<feature type="transmembrane region" description="Helical" evidence="6">
    <location>
        <begin position="65"/>
        <end position="87"/>
    </location>
</feature>
<dbReference type="PANTHER" id="PTHR30250">
    <property type="entry name" value="PST FAMILY PREDICTED COLANIC ACID TRANSPORTER"/>
    <property type="match status" value="1"/>
</dbReference>
<evidence type="ECO:0000256" key="6">
    <source>
        <dbReference type="SAM" id="Phobius"/>
    </source>
</evidence>
<dbReference type="KEGG" id="gom:D7316_02949"/>
<dbReference type="Proteomes" id="UP000271469">
    <property type="component" value="Chromosome"/>
</dbReference>
<feature type="transmembrane region" description="Helical" evidence="6">
    <location>
        <begin position="260"/>
        <end position="283"/>
    </location>
</feature>
<proteinExistence type="predicted"/>
<evidence type="ECO:0008006" key="9">
    <source>
        <dbReference type="Google" id="ProtNLM"/>
    </source>
</evidence>
<accession>A0A3G8JN43</accession>
<keyword evidence="2" id="KW-1003">Cell membrane</keyword>
<feature type="transmembrane region" description="Helical" evidence="6">
    <location>
        <begin position="127"/>
        <end position="145"/>
    </location>
</feature>
<sequence>MGQQTTGQESGGQESGGRPGRGGIAGALGWVAAGSMVANVCAYLIHLTASRWWLDTAEYGEFAVGLSAMLVLGVAALALQAVVARAVVQHTDPGRIRRVTVMSVVIVAALVVVVAPLMAWWASMGVGTAAAALIAAPMLTAIGSGQGVLQGRGQFRLLAWVLAAVGLLRTVPVIGVLALGAGPAGALTAGAVGSAAAAVVVAWAVRSSGGARSAVFLADGPALQLLDVVRASGVQLVLIVAASVDLLLSRTVLTPDDAGIYALGAIATKVAFWLPQAVGVVFYPRLADPAISRRALTHAIAVVAAIGAVLTVGAAIAGPLVPVVVRPEYQPLVGMLWLFAYTGATLAVLQVALLSAIARQATAVSVVTWLVVGVEVAVILTVVHSIVALAATAAIAATVAALTTTLVGLRRDRMHDAIGVAATPD</sequence>
<dbReference type="PANTHER" id="PTHR30250:SF11">
    <property type="entry name" value="O-ANTIGEN TRANSPORTER-RELATED"/>
    <property type="match status" value="1"/>
</dbReference>
<evidence type="ECO:0000313" key="8">
    <source>
        <dbReference type="Proteomes" id="UP000271469"/>
    </source>
</evidence>
<comment type="subcellular location">
    <subcellularLocation>
        <location evidence="1">Cell membrane</location>
        <topology evidence="1">Multi-pass membrane protein</topology>
    </subcellularLocation>
</comment>
<reference evidence="7 8" key="1">
    <citation type="submission" date="2018-11" db="EMBL/GenBank/DDBJ databases">
        <title>Gordonia insulae sp. nov., isolated from an island soil.</title>
        <authorList>
            <person name="Kim Y.S."/>
            <person name="Kim S.B."/>
        </authorList>
    </citation>
    <scope>NUCLEOTIDE SEQUENCE [LARGE SCALE GENOMIC DNA]</scope>
    <source>
        <strain evidence="7 8">MMS17-SY073</strain>
    </source>
</reference>
<keyword evidence="5 6" id="KW-0472">Membrane</keyword>
<feature type="transmembrane region" description="Helical" evidence="6">
    <location>
        <begin position="99"/>
        <end position="121"/>
    </location>
</feature>
<evidence type="ECO:0000256" key="2">
    <source>
        <dbReference type="ARBA" id="ARBA00022475"/>
    </source>
</evidence>
<feature type="transmembrane region" description="Helical" evidence="6">
    <location>
        <begin position="361"/>
        <end position="380"/>
    </location>
</feature>
<dbReference type="EMBL" id="CP033972">
    <property type="protein sequence ID" value="AZG46348.1"/>
    <property type="molecule type" value="Genomic_DNA"/>
</dbReference>
<feature type="transmembrane region" description="Helical" evidence="6">
    <location>
        <begin position="157"/>
        <end position="179"/>
    </location>
</feature>
<evidence type="ECO:0000256" key="5">
    <source>
        <dbReference type="ARBA" id="ARBA00023136"/>
    </source>
</evidence>
<feature type="transmembrane region" description="Helical" evidence="6">
    <location>
        <begin position="295"/>
        <end position="320"/>
    </location>
</feature>
<feature type="transmembrane region" description="Helical" evidence="6">
    <location>
        <begin position="332"/>
        <end position="354"/>
    </location>
</feature>
<dbReference type="AlphaFoldDB" id="A0A3G8JN43"/>